<comment type="caution">
    <text evidence="4">The sequence shown here is derived from an EMBL/GenBank/DDBJ whole genome shotgun (WGS) entry which is preliminary data.</text>
</comment>
<evidence type="ECO:0000313" key="5">
    <source>
        <dbReference type="Proteomes" id="UP000823632"/>
    </source>
</evidence>
<dbReference type="PANTHER" id="PTHR46394:SF1">
    <property type="entry name" value="PNPLA DOMAIN-CONTAINING PROTEIN"/>
    <property type="match status" value="1"/>
</dbReference>
<dbReference type="Pfam" id="PF01734">
    <property type="entry name" value="Patatin"/>
    <property type="match status" value="1"/>
</dbReference>
<dbReference type="AlphaFoldDB" id="A0A9D9GZ61"/>
<sequence>MKENSFKYACLFGGGAIRGVAYCGTIKAMEELGIDAGIIAGSSVGSIIAGLLAVGYSAQELKEIFLQVNFELFRDLQFALGPQFALSKGEVFLDWIRELIEQKFYGEKYKKGSHRAVTFSDLSKNLVIITTDLSSFECKEFSKEETPDFEIATAIRISCSMPGLMKPIEYNNRVLVDGDLQKGSPMWRLSKNLQPENERILEFRLEGDFEGNDKNTIEYINSLYSYATSIATEFIMEIYNKNDKYDYIVINTGDVNIVDFNLPADKRENLMQIGYNQTMGYFNEVLPQKKKLLFDVYSEIESFLKKIKSNIKSNNIKKARVLLADMFMYLCDSIDLIDAKDYKELKEFKEIFLSNLIFPALFGKTGIKNEKLVMCTLEKVNGLVSSKVAEYKEFLEL</sequence>
<evidence type="ECO:0000313" key="4">
    <source>
        <dbReference type="EMBL" id="MBO8430461.1"/>
    </source>
</evidence>
<feature type="active site" description="Nucleophile" evidence="2">
    <location>
        <position position="43"/>
    </location>
</feature>
<accession>A0A9D9GZ61</accession>
<feature type="short sequence motif" description="GXSXG" evidence="2">
    <location>
        <begin position="41"/>
        <end position="45"/>
    </location>
</feature>
<protein>
    <submittedName>
        <fullName evidence="4">Patatin-like phospholipase family protein</fullName>
    </submittedName>
</protein>
<keyword evidence="2" id="KW-0378">Hydrolase</keyword>
<evidence type="ECO:0000256" key="1">
    <source>
        <dbReference type="ARBA" id="ARBA00023098"/>
    </source>
</evidence>
<name>A0A9D9GZ61_9BACT</name>
<dbReference type="Gene3D" id="3.40.1090.10">
    <property type="entry name" value="Cytosolic phospholipase A2 catalytic domain"/>
    <property type="match status" value="2"/>
</dbReference>
<keyword evidence="2" id="KW-0442">Lipid degradation</keyword>
<dbReference type="InterPro" id="IPR052580">
    <property type="entry name" value="Lipid_Hydrolase"/>
</dbReference>
<feature type="active site" description="Proton acceptor" evidence="2">
    <location>
        <position position="177"/>
    </location>
</feature>
<reference evidence="4" key="2">
    <citation type="journal article" date="2021" name="PeerJ">
        <title>Extensive microbial diversity within the chicken gut microbiome revealed by metagenomics and culture.</title>
        <authorList>
            <person name="Gilroy R."/>
            <person name="Ravi A."/>
            <person name="Getino M."/>
            <person name="Pursley I."/>
            <person name="Horton D.L."/>
            <person name="Alikhan N.F."/>
            <person name="Baker D."/>
            <person name="Gharbi K."/>
            <person name="Hall N."/>
            <person name="Watson M."/>
            <person name="Adriaenssens E.M."/>
            <person name="Foster-Nyarko E."/>
            <person name="Jarju S."/>
            <person name="Secka A."/>
            <person name="Antonio M."/>
            <person name="Oren A."/>
            <person name="Chaudhuri R.R."/>
            <person name="La Ragione R."/>
            <person name="Hildebrand F."/>
            <person name="Pallen M.J."/>
        </authorList>
    </citation>
    <scope>NUCLEOTIDE SEQUENCE</scope>
    <source>
        <strain evidence="4">10192</strain>
    </source>
</reference>
<dbReference type="GO" id="GO:0016042">
    <property type="term" value="P:lipid catabolic process"/>
    <property type="evidence" value="ECO:0007669"/>
    <property type="project" value="UniProtKB-UniRule"/>
</dbReference>
<dbReference type="Proteomes" id="UP000823632">
    <property type="component" value="Unassembled WGS sequence"/>
</dbReference>
<dbReference type="InterPro" id="IPR002641">
    <property type="entry name" value="PNPLA_dom"/>
</dbReference>
<dbReference type="SUPFAM" id="SSF52151">
    <property type="entry name" value="FabD/lysophospholipase-like"/>
    <property type="match status" value="1"/>
</dbReference>
<comment type="caution">
    <text evidence="2">Lacks conserved residue(s) required for the propagation of feature annotation.</text>
</comment>
<dbReference type="InterPro" id="IPR016035">
    <property type="entry name" value="Acyl_Trfase/lysoPLipase"/>
</dbReference>
<evidence type="ECO:0000259" key="3">
    <source>
        <dbReference type="PROSITE" id="PS51635"/>
    </source>
</evidence>
<dbReference type="PROSITE" id="PS51635">
    <property type="entry name" value="PNPLA"/>
    <property type="match status" value="1"/>
</dbReference>
<feature type="domain" description="PNPLA" evidence="3">
    <location>
        <begin position="10"/>
        <end position="190"/>
    </location>
</feature>
<dbReference type="GO" id="GO:0016787">
    <property type="term" value="F:hydrolase activity"/>
    <property type="evidence" value="ECO:0007669"/>
    <property type="project" value="UniProtKB-UniRule"/>
</dbReference>
<proteinExistence type="predicted"/>
<evidence type="ECO:0000256" key="2">
    <source>
        <dbReference type="PROSITE-ProRule" id="PRU01161"/>
    </source>
</evidence>
<dbReference type="PANTHER" id="PTHR46394">
    <property type="entry name" value="ANNEXIN"/>
    <property type="match status" value="1"/>
</dbReference>
<dbReference type="EMBL" id="JADIND010000078">
    <property type="protein sequence ID" value="MBO8430461.1"/>
    <property type="molecule type" value="Genomic_DNA"/>
</dbReference>
<organism evidence="4 5">
    <name type="scientific">Candidatus Scatousia excrementipullorum</name>
    <dbReference type="NCBI Taxonomy" id="2840936"/>
    <lineage>
        <taxon>Bacteria</taxon>
        <taxon>Candidatus Scatousia</taxon>
    </lineage>
</organism>
<keyword evidence="1 2" id="KW-0443">Lipid metabolism</keyword>
<reference evidence="4" key="1">
    <citation type="submission" date="2020-10" db="EMBL/GenBank/DDBJ databases">
        <authorList>
            <person name="Gilroy R."/>
        </authorList>
    </citation>
    <scope>NUCLEOTIDE SEQUENCE</scope>
    <source>
        <strain evidence="4">10192</strain>
    </source>
</reference>
<gene>
    <name evidence="4" type="ORF">IAC76_03665</name>
</gene>